<dbReference type="GO" id="GO:0005694">
    <property type="term" value="C:chromosome"/>
    <property type="evidence" value="ECO:0007669"/>
    <property type="project" value="UniProtKB-SubCell"/>
</dbReference>
<dbReference type="PANTHER" id="PTHR28670:SF1">
    <property type="entry name" value="UV-STIMULATED SCAFFOLD PROTEIN A"/>
    <property type="match status" value="1"/>
</dbReference>
<feature type="compositionally biased region" description="Basic residues" evidence="10">
    <location>
        <begin position="32"/>
        <end position="44"/>
    </location>
</feature>
<feature type="compositionally biased region" description="Polar residues" evidence="10">
    <location>
        <begin position="508"/>
        <end position="518"/>
    </location>
</feature>
<gene>
    <name evidence="12" type="ORF">OLC1_LOCUS10772</name>
</gene>
<feature type="compositionally biased region" description="Acidic residues" evidence="10">
    <location>
        <begin position="496"/>
        <end position="506"/>
    </location>
</feature>
<dbReference type="GO" id="GO:0008270">
    <property type="term" value="F:zinc ion binding"/>
    <property type="evidence" value="ECO:0007669"/>
    <property type="project" value="UniProtKB-KW"/>
</dbReference>
<dbReference type="GO" id="GO:0009411">
    <property type="term" value="P:response to UV"/>
    <property type="evidence" value="ECO:0007669"/>
    <property type="project" value="InterPro"/>
</dbReference>
<proteinExistence type="inferred from homology"/>
<dbReference type="GO" id="GO:0000993">
    <property type="term" value="F:RNA polymerase II complex binding"/>
    <property type="evidence" value="ECO:0007669"/>
    <property type="project" value="TreeGrafter"/>
</dbReference>
<evidence type="ECO:0000259" key="11">
    <source>
        <dbReference type="Pfam" id="PF09740"/>
    </source>
</evidence>
<dbReference type="InterPro" id="IPR049431">
    <property type="entry name" value="UVSSA_C"/>
</dbReference>
<dbReference type="Pfam" id="PF20867">
    <property type="entry name" value="UVSSA_N"/>
    <property type="match status" value="1"/>
</dbReference>
<evidence type="ECO:0000256" key="9">
    <source>
        <dbReference type="ARBA" id="ARBA00023204"/>
    </source>
</evidence>
<dbReference type="InterPro" id="IPR018610">
    <property type="entry name" value="UVSSA"/>
</dbReference>
<keyword evidence="4" id="KW-0479">Metal-binding</keyword>
<dbReference type="GO" id="GO:0006283">
    <property type="term" value="P:transcription-coupled nucleotide-excision repair"/>
    <property type="evidence" value="ECO:0007669"/>
    <property type="project" value="TreeGrafter"/>
</dbReference>
<evidence type="ECO:0000256" key="7">
    <source>
        <dbReference type="ARBA" id="ARBA00022833"/>
    </source>
</evidence>
<name>A0AAV1D128_OLDCO</name>
<feature type="domain" description="UV-stimulated scaffold protein A C-terminal" evidence="11">
    <location>
        <begin position="585"/>
        <end position="688"/>
    </location>
</feature>
<keyword evidence="8" id="KW-0175">Coiled coil</keyword>
<keyword evidence="3" id="KW-0158">Chromosome</keyword>
<accession>A0AAV1D128</accession>
<dbReference type="AlphaFoldDB" id="A0AAV1D128"/>
<evidence type="ECO:0000313" key="12">
    <source>
        <dbReference type="EMBL" id="CAI9101106.1"/>
    </source>
</evidence>
<feature type="compositionally biased region" description="Polar residues" evidence="10">
    <location>
        <begin position="687"/>
        <end position="696"/>
    </location>
</feature>
<comment type="subcellular location">
    <subcellularLocation>
        <location evidence="1">Chromosome</location>
    </subcellularLocation>
</comment>
<evidence type="ECO:0000256" key="10">
    <source>
        <dbReference type="SAM" id="MobiDB-lite"/>
    </source>
</evidence>
<feature type="compositionally biased region" description="Basic and acidic residues" evidence="10">
    <location>
        <begin position="141"/>
        <end position="150"/>
    </location>
</feature>
<organism evidence="12 13">
    <name type="scientific">Oldenlandia corymbosa var. corymbosa</name>
    <dbReference type="NCBI Taxonomy" id="529605"/>
    <lineage>
        <taxon>Eukaryota</taxon>
        <taxon>Viridiplantae</taxon>
        <taxon>Streptophyta</taxon>
        <taxon>Embryophyta</taxon>
        <taxon>Tracheophyta</taxon>
        <taxon>Spermatophyta</taxon>
        <taxon>Magnoliopsida</taxon>
        <taxon>eudicotyledons</taxon>
        <taxon>Gunneridae</taxon>
        <taxon>Pentapetalae</taxon>
        <taxon>asterids</taxon>
        <taxon>lamiids</taxon>
        <taxon>Gentianales</taxon>
        <taxon>Rubiaceae</taxon>
        <taxon>Rubioideae</taxon>
        <taxon>Spermacoceae</taxon>
        <taxon>Hedyotis-Oldenlandia complex</taxon>
        <taxon>Oldenlandia</taxon>
    </lineage>
</organism>
<keyword evidence="7" id="KW-0862">Zinc</keyword>
<dbReference type="PANTHER" id="PTHR28670">
    <property type="entry name" value="UV-STIMULATED SCAFFOLD PROTEIN A"/>
    <property type="match status" value="1"/>
</dbReference>
<feature type="region of interest" description="Disordered" evidence="10">
    <location>
        <begin position="138"/>
        <end position="162"/>
    </location>
</feature>
<evidence type="ECO:0000256" key="6">
    <source>
        <dbReference type="ARBA" id="ARBA00022771"/>
    </source>
</evidence>
<feature type="region of interest" description="Disordered" evidence="10">
    <location>
        <begin position="778"/>
        <end position="845"/>
    </location>
</feature>
<evidence type="ECO:0000256" key="8">
    <source>
        <dbReference type="ARBA" id="ARBA00023054"/>
    </source>
</evidence>
<feature type="compositionally biased region" description="Polar residues" evidence="10">
    <location>
        <begin position="528"/>
        <end position="537"/>
    </location>
</feature>
<feature type="region of interest" description="Disordered" evidence="10">
    <location>
        <begin position="681"/>
        <end position="714"/>
    </location>
</feature>
<keyword evidence="9" id="KW-0234">DNA repair</keyword>
<dbReference type="Proteomes" id="UP001161247">
    <property type="component" value="Chromosome 4"/>
</dbReference>
<comment type="similarity">
    <text evidence="2">Belongs to the UVSSA family.</text>
</comment>
<evidence type="ECO:0000256" key="3">
    <source>
        <dbReference type="ARBA" id="ARBA00022454"/>
    </source>
</evidence>
<evidence type="ECO:0000256" key="5">
    <source>
        <dbReference type="ARBA" id="ARBA00022763"/>
    </source>
</evidence>
<evidence type="ECO:0000256" key="1">
    <source>
        <dbReference type="ARBA" id="ARBA00004286"/>
    </source>
</evidence>
<keyword evidence="6" id="KW-0863">Zinc-finger</keyword>
<evidence type="ECO:0000256" key="2">
    <source>
        <dbReference type="ARBA" id="ARBA00009240"/>
    </source>
</evidence>
<reference evidence="12" key="1">
    <citation type="submission" date="2023-03" db="EMBL/GenBank/DDBJ databases">
        <authorList>
            <person name="Julca I."/>
        </authorList>
    </citation>
    <scope>NUCLEOTIDE SEQUENCE</scope>
</reference>
<keyword evidence="13" id="KW-1185">Reference proteome</keyword>
<feature type="region of interest" description="Disordered" evidence="10">
    <location>
        <begin position="20"/>
        <end position="44"/>
    </location>
</feature>
<evidence type="ECO:0000313" key="13">
    <source>
        <dbReference type="Proteomes" id="UP001161247"/>
    </source>
</evidence>
<dbReference type="InterPro" id="IPR049408">
    <property type="entry name" value="UVSSA_N_a-solenoid_rpt"/>
</dbReference>
<keyword evidence="5" id="KW-0227">DNA damage</keyword>
<dbReference type="EMBL" id="OX459121">
    <property type="protein sequence ID" value="CAI9101106.1"/>
    <property type="molecule type" value="Genomic_DNA"/>
</dbReference>
<protein>
    <submittedName>
        <fullName evidence="12">OLC1v1038361C2</fullName>
    </submittedName>
</protein>
<dbReference type="Pfam" id="PF09740">
    <property type="entry name" value="DUF2043"/>
    <property type="match status" value="1"/>
</dbReference>
<sequence length="845" mass="93948">MPLPGLLRRRLLHFRRVLHRDPHFPPGPRSQYRPRLRPRQRGSLHRSCRLVGSRAGEAVLSQPGRVPFRPEILLLLGGPVGFFQAVVDRVRAVGGVPEFGVHPAAHQPETGHLLLRGDDGDQRGRGTCPRRDRIAVQAGRGGERRGDRGFGHVGDPADPAGVRGHEGRLPEGGVQPEAGGGFLTVRHVLRSVREDGGEGAHGGAALEGSRRVAAGVELPDSGGQQRQVRYLSLLIIDELFMRSKLFRAIVVENLDQLLTLSVGFRKNLPLPAPAAVATTLRSKAIEFLEKWNVSFGIHYRQLRLGYDYLKNTLRYQFPNLQANAQRIQQERREREIRTKQILLSKFEILKANLASIKADIQSTVDEVTACMDIIRNQDDGDEDIPLASLDDQDMEMFHNSELRQIRLNSLREGEKVHENSENKVIFDALRELYKVIVTKHLVTIQEWTSVLIRVEVEDVRFRDNTLKELIDIRNNLQSVKKMCEESGCSLPKTTTEEEDDIWEEGMPESSSNGKSLTAESDKEGVPEPSSNGQSLTAKNADFEVSVAPTSSKLNVKVSECSNSTSKGKKKLGIDGNPLRNQLLSEAPVLPWGSYLDTWDGSSHRDVLANQRGLDIEGHWGRVDHDAVIPAQRIAELSMQATIYREDPVEIQPCRAPLRKGGLCPRKDLRVCPFHGPIIPRDDEGKPINTSNPSSSEGICGPDVVTNGDSSEEEKEIITPDIVAKLAKQAVDNVRERDKVEEAKKASKRARLAKVREHNEAVLRDAALSASMYSCIGEESEAAPGGGSRPSARNKKETLASMKKKKITPKDRLAQKLLGTRARDATTRQLTMEEESKYKEAFPNQW</sequence>
<evidence type="ECO:0000256" key="4">
    <source>
        <dbReference type="ARBA" id="ARBA00022723"/>
    </source>
</evidence>
<feature type="region of interest" description="Disordered" evidence="10">
    <location>
        <begin position="486"/>
        <end position="537"/>
    </location>
</feature>